<dbReference type="InterPro" id="IPR038765">
    <property type="entry name" value="Papain-like_cys_pep_sf"/>
</dbReference>
<feature type="compositionally biased region" description="Basic and acidic residues" evidence="1">
    <location>
        <begin position="185"/>
        <end position="195"/>
    </location>
</feature>
<feature type="region of interest" description="Disordered" evidence="1">
    <location>
        <begin position="169"/>
        <end position="195"/>
    </location>
</feature>
<dbReference type="EMBL" id="CAEY01000798">
    <property type="status" value="NOT_ANNOTATED_CDS"/>
    <property type="molecule type" value="Genomic_DNA"/>
</dbReference>
<name>T1JVX6_TETUR</name>
<accession>T1JVX6</accession>
<proteinExistence type="predicted"/>
<evidence type="ECO:0000256" key="1">
    <source>
        <dbReference type="SAM" id="MobiDB-lite"/>
    </source>
</evidence>
<evidence type="ECO:0000313" key="3">
    <source>
        <dbReference type="Proteomes" id="UP000015104"/>
    </source>
</evidence>
<dbReference type="SUPFAM" id="SSF54001">
    <property type="entry name" value="Cysteine proteinases"/>
    <property type="match status" value="1"/>
</dbReference>
<keyword evidence="3" id="KW-1185">Reference proteome</keyword>
<dbReference type="Proteomes" id="UP000015104">
    <property type="component" value="Unassembled WGS sequence"/>
</dbReference>
<reference evidence="3" key="1">
    <citation type="submission" date="2011-08" db="EMBL/GenBank/DDBJ databases">
        <authorList>
            <person name="Rombauts S."/>
        </authorList>
    </citation>
    <scope>NUCLEOTIDE SEQUENCE</scope>
    <source>
        <strain evidence="3">London</strain>
    </source>
</reference>
<sequence>MIQHEVSSMAKNSNVDDKISQKHVINQYLNILESKDQQVKYVYSKLLSTSKTVDLIDKTLVLFPLCSLKYMILVVVNIGSDLSTSYTIYDSMPTTNLKNQLRSRIFKAISEYFNDYQALLKNSSNFRLEAIMGSTVSKTLLDLIEPLKKTTEEVENGCQTLRVINTEKNQANRAKKRKDSMLTSDDNKEMGPDLRDTDISPSCVQLSTTDLSQNIEIVALFNSDASILKVHISFVDFQKQASIMAGTFRVDPLKSAACDFSSLSEEAGRKVCESVLTEGETQDIKYICNHKTTYQLQKAARRGYDK</sequence>
<dbReference type="HOGENOM" id="CLU_910070_0_0_1"/>
<reference evidence="2" key="2">
    <citation type="submission" date="2015-06" db="UniProtKB">
        <authorList>
            <consortium name="EnsemblMetazoa"/>
        </authorList>
    </citation>
    <scope>IDENTIFICATION</scope>
</reference>
<dbReference type="AlphaFoldDB" id="T1JVX6"/>
<organism evidence="2 3">
    <name type="scientific">Tetranychus urticae</name>
    <name type="common">Two-spotted spider mite</name>
    <dbReference type="NCBI Taxonomy" id="32264"/>
    <lineage>
        <taxon>Eukaryota</taxon>
        <taxon>Metazoa</taxon>
        <taxon>Ecdysozoa</taxon>
        <taxon>Arthropoda</taxon>
        <taxon>Chelicerata</taxon>
        <taxon>Arachnida</taxon>
        <taxon>Acari</taxon>
        <taxon>Acariformes</taxon>
        <taxon>Trombidiformes</taxon>
        <taxon>Prostigmata</taxon>
        <taxon>Eleutherengona</taxon>
        <taxon>Raphignathae</taxon>
        <taxon>Tetranychoidea</taxon>
        <taxon>Tetranychidae</taxon>
        <taxon>Tetranychus</taxon>
    </lineage>
</organism>
<dbReference type="EnsemblMetazoa" id="tetur02g06150.1">
    <property type="protein sequence ID" value="tetur02g06150.1"/>
    <property type="gene ID" value="tetur02g06150"/>
</dbReference>
<evidence type="ECO:0000313" key="2">
    <source>
        <dbReference type="EnsemblMetazoa" id="tetur02g06150.1"/>
    </source>
</evidence>
<dbReference type="Gene3D" id="3.40.395.10">
    <property type="entry name" value="Adenoviral Proteinase, Chain A"/>
    <property type="match status" value="1"/>
</dbReference>
<protein>
    <submittedName>
        <fullName evidence="2">Uncharacterized protein</fullName>
    </submittedName>
</protein>